<name>A0A9D1I9B3_9CLOT</name>
<feature type="transmembrane region" description="Helical" evidence="5">
    <location>
        <begin position="5"/>
        <end position="22"/>
    </location>
</feature>
<comment type="subcellular location">
    <subcellularLocation>
        <location evidence="1">Membrane</location>
        <topology evidence="1">Multi-pass membrane protein</topology>
    </subcellularLocation>
</comment>
<dbReference type="GO" id="GO:0016020">
    <property type="term" value="C:membrane"/>
    <property type="evidence" value="ECO:0007669"/>
    <property type="project" value="UniProtKB-SubCell"/>
</dbReference>
<dbReference type="AlphaFoldDB" id="A0A9D1I9B3"/>
<comment type="caution">
    <text evidence="6">The sequence shown here is derived from an EMBL/GenBank/DDBJ whole genome shotgun (WGS) entry which is preliminary data.</text>
</comment>
<gene>
    <name evidence="6" type="ORF">IAD50_04880</name>
</gene>
<dbReference type="PANTHER" id="PTHR37306:SF1">
    <property type="entry name" value="COLICIN V PRODUCTION PROTEIN"/>
    <property type="match status" value="1"/>
</dbReference>
<dbReference type="Proteomes" id="UP000824089">
    <property type="component" value="Unassembled WGS sequence"/>
</dbReference>
<evidence type="ECO:0000313" key="7">
    <source>
        <dbReference type="Proteomes" id="UP000824089"/>
    </source>
</evidence>
<evidence type="ECO:0000256" key="4">
    <source>
        <dbReference type="ARBA" id="ARBA00023136"/>
    </source>
</evidence>
<accession>A0A9D1I9B3</accession>
<dbReference type="InterPro" id="IPR003825">
    <property type="entry name" value="Colicin-V_CvpA"/>
</dbReference>
<protein>
    <submittedName>
        <fullName evidence="6">CvpA family protein</fullName>
    </submittedName>
</protein>
<reference evidence="6" key="2">
    <citation type="journal article" date="2021" name="PeerJ">
        <title>Extensive microbial diversity within the chicken gut microbiome revealed by metagenomics and culture.</title>
        <authorList>
            <person name="Gilroy R."/>
            <person name="Ravi A."/>
            <person name="Getino M."/>
            <person name="Pursley I."/>
            <person name="Horton D.L."/>
            <person name="Alikhan N.F."/>
            <person name="Baker D."/>
            <person name="Gharbi K."/>
            <person name="Hall N."/>
            <person name="Watson M."/>
            <person name="Adriaenssens E.M."/>
            <person name="Foster-Nyarko E."/>
            <person name="Jarju S."/>
            <person name="Secka A."/>
            <person name="Antonio M."/>
            <person name="Oren A."/>
            <person name="Chaudhuri R.R."/>
            <person name="La Ragione R."/>
            <person name="Hildebrand F."/>
            <person name="Pallen M.J."/>
        </authorList>
    </citation>
    <scope>NUCLEOTIDE SEQUENCE</scope>
    <source>
        <strain evidence="6">CHK195-4489</strain>
    </source>
</reference>
<dbReference type="GO" id="GO:0009403">
    <property type="term" value="P:toxin biosynthetic process"/>
    <property type="evidence" value="ECO:0007669"/>
    <property type="project" value="InterPro"/>
</dbReference>
<evidence type="ECO:0000256" key="2">
    <source>
        <dbReference type="ARBA" id="ARBA00022692"/>
    </source>
</evidence>
<dbReference type="Pfam" id="PF02674">
    <property type="entry name" value="Colicin_V"/>
    <property type="match status" value="2"/>
</dbReference>
<dbReference type="EMBL" id="DVMM01000097">
    <property type="protein sequence ID" value="HIU29613.1"/>
    <property type="molecule type" value="Genomic_DNA"/>
</dbReference>
<evidence type="ECO:0000256" key="1">
    <source>
        <dbReference type="ARBA" id="ARBA00004141"/>
    </source>
</evidence>
<feature type="transmembrane region" description="Helical" evidence="5">
    <location>
        <begin position="28"/>
        <end position="51"/>
    </location>
</feature>
<dbReference type="PANTHER" id="PTHR37306">
    <property type="entry name" value="COLICIN V PRODUCTION PROTEIN"/>
    <property type="match status" value="1"/>
</dbReference>
<organism evidence="6 7">
    <name type="scientific">Candidatus Egerieisoma faecipullorum</name>
    <dbReference type="NCBI Taxonomy" id="2840963"/>
    <lineage>
        <taxon>Bacteria</taxon>
        <taxon>Bacillati</taxon>
        <taxon>Bacillota</taxon>
        <taxon>Clostridia</taxon>
        <taxon>Eubacteriales</taxon>
        <taxon>Clostridiaceae</taxon>
        <taxon>Clostridiaceae incertae sedis</taxon>
        <taxon>Candidatus Egerieisoma</taxon>
    </lineage>
</organism>
<evidence type="ECO:0000256" key="3">
    <source>
        <dbReference type="ARBA" id="ARBA00022989"/>
    </source>
</evidence>
<evidence type="ECO:0000256" key="5">
    <source>
        <dbReference type="SAM" id="Phobius"/>
    </source>
</evidence>
<keyword evidence="4 5" id="KW-0472">Membrane</keyword>
<proteinExistence type="predicted"/>
<reference evidence="6" key="1">
    <citation type="submission" date="2020-10" db="EMBL/GenBank/DDBJ databases">
        <authorList>
            <person name="Gilroy R."/>
        </authorList>
    </citation>
    <scope>NUCLEOTIDE SEQUENCE</scope>
    <source>
        <strain evidence="6">CHK195-4489</strain>
    </source>
</reference>
<keyword evidence="3 5" id="KW-1133">Transmembrane helix</keyword>
<sequence>MLVDIIVVVIVLAFILVGWKRGFMLSVYALFSMIVAVALACVLSPAVSAGLEKTGLQDKLETKISAYVETELTEKFGENADISTEEAAEELPLPSFLTGKIAEDAEESAASPIKSVSERVGIKSAELICGVIAFILIFFIVMVIMMVLKIILKLASKLPVLKQADAVGGVLIGFVQGVLFICVLALLLSVFSSTQSMRGIVSAVEDSHIAKYIYENNFIGQIISRLF</sequence>
<evidence type="ECO:0000313" key="6">
    <source>
        <dbReference type="EMBL" id="HIU29613.1"/>
    </source>
</evidence>
<feature type="transmembrane region" description="Helical" evidence="5">
    <location>
        <begin position="127"/>
        <end position="151"/>
    </location>
</feature>
<feature type="transmembrane region" description="Helical" evidence="5">
    <location>
        <begin position="171"/>
        <end position="191"/>
    </location>
</feature>
<keyword evidence="2 5" id="KW-0812">Transmembrane</keyword>